<feature type="domain" description="DUF1232" evidence="7">
    <location>
        <begin position="22"/>
        <end position="58"/>
    </location>
</feature>
<reference evidence="8" key="1">
    <citation type="submission" date="2017-04" db="EMBL/GenBank/DDBJ databases">
        <title>Genome deletions in a multicellular cyanobacterial endosymbiont for morphological adaptation in marine diatoms.</title>
        <authorList>
            <person name="Wang Y."/>
            <person name="Gao H."/>
            <person name="Li R."/>
            <person name="Xu X."/>
        </authorList>
    </citation>
    <scope>NUCLEOTIDE SEQUENCE</scope>
    <source>
        <strain evidence="8">FACHB 800</strain>
    </source>
</reference>
<protein>
    <recommendedName>
        <fullName evidence="7">DUF1232 domain-containing protein</fullName>
    </recommendedName>
</protein>
<evidence type="ECO:0000313" key="8">
    <source>
        <dbReference type="EMBL" id="QXE26371.1"/>
    </source>
</evidence>
<evidence type="ECO:0000313" key="9">
    <source>
        <dbReference type="Proteomes" id="UP000683511"/>
    </source>
</evidence>
<keyword evidence="4 6" id="KW-0472">Membrane</keyword>
<dbReference type="InterPro" id="IPR010652">
    <property type="entry name" value="DUF1232"/>
</dbReference>
<sequence length="104" mass="11853">MKFSVQSLYSWYRNLLRNPKYRWWVIIGTLVYLVSPFDIAPDFIPIVGELDDVLLLTLLVSEVSGLVVESWKNRQSDANQSSSEQNQDNTTSTNTIDVDAVSIK</sequence>
<feature type="compositionally biased region" description="Polar residues" evidence="5">
    <location>
        <begin position="76"/>
        <end position="96"/>
    </location>
</feature>
<accession>A0A975Y7I8</accession>
<gene>
    <name evidence="8" type="ORF">B6N60_05102</name>
</gene>
<comment type="subcellular location">
    <subcellularLocation>
        <location evidence="1">Endomembrane system</location>
        <topology evidence="1">Multi-pass membrane protein</topology>
    </subcellularLocation>
</comment>
<dbReference type="KEGG" id="rsin:B6N60_05102"/>
<name>A0A975Y7I8_9NOST</name>
<evidence type="ECO:0000256" key="5">
    <source>
        <dbReference type="SAM" id="MobiDB-lite"/>
    </source>
</evidence>
<keyword evidence="2 6" id="KW-0812">Transmembrane</keyword>
<dbReference type="GO" id="GO:0012505">
    <property type="term" value="C:endomembrane system"/>
    <property type="evidence" value="ECO:0007669"/>
    <property type="project" value="UniProtKB-SubCell"/>
</dbReference>
<dbReference type="AlphaFoldDB" id="A0A975Y7I8"/>
<evidence type="ECO:0000256" key="6">
    <source>
        <dbReference type="SAM" id="Phobius"/>
    </source>
</evidence>
<evidence type="ECO:0000259" key="7">
    <source>
        <dbReference type="Pfam" id="PF06803"/>
    </source>
</evidence>
<dbReference type="Proteomes" id="UP000683511">
    <property type="component" value="Chromosome"/>
</dbReference>
<keyword evidence="9" id="KW-1185">Reference proteome</keyword>
<feature type="region of interest" description="Disordered" evidence="5">
    <location>
        <begin position="75"/>
        <end position="104"/>
    </location>
</feature>
<dbReference type="EMBL" id="CP021056">
    <property type="protein sequence ID" value="QXE26371.1"/>
    <property type="molecule type" value="Genomic_DNA"/>
</dbReference>
<dbReference type="RefSeq" id="WP_190602031.1">
    <property type="nucleotide sequence ID" value="NZ_CP021056.1"/>
</dbReference>
<evidence type="ECO:0000256" key="1">
    <source>
        <dbReference type="ARBA" id="ARBA00004127"/>
    </source>
</evidence>
<evidence type="ECO:0000256" key="3">
    <source>
        <dbReference type="ARBA" id="ARBA00022989"/>
    </source>
</evidence>
<evidence type="ECO:0000256" key="2">
    <source>
        <dbReference type="ARBA" id="ARBA00022692"/>
    </source>
</evidence>
<evidence type="ECO:0000256" key="4">
    <source>
        <dbReference type="ARBA" id="ARBA00023136"/>
    </source>
</evidence>
<organism evidence="8 9">
    <name type="scientific">Richelia sinica FACHB-800</name>
    <dbReference type="NCBI Taxonomy" id="1357546"/>
    <lineage>
        <taxon>Bacteria</taxon>
        <taxon>Bacillati</taxon>
        <taxon>Cyanobacteriota</taxon>
        <taxon>Cyanophyceae</taxon>
        <taxon>Nostocales</taxon>
        <taxon>Nostocaceae</taxon>
        <taxon>Richelia</taxon>
    </lineage>
</organism>
<dbReference type="Pfam" id="PF06803">
    <property type="entry name" value="DUF1232"/>
    <property type="match status" value="1"/>
</dbReference>
<proteinExistence type="predicted"/>
<feature type="transmembrane region" description="Helical" evidence="6">
    <location>
        <begin position="21"/>
        <end position="41"/>
    </location>
</feature>
<keyword evidence="3 6" id="KW-1133">Transmembrane helix</keyword>